<dbReference type="Proteomes" id="UP000032545">
    <property type="component" value="Unassembled WGS sequence"/>
</dbReference>
<dbReference type="InterPro" id="IPR009057">
    <property type="entry name" value="Homeodomain-like_sf"/>
</dbReference>
<dbReference type="AlphaFoldDB" id="A0A0D8BP28"/>
<dbReference type="GO" id="GO:0003677">
    <property type="term" value="F:DNA binding"/>
    <property type="evidence" value="ECO:0007669"/>
    <property type="project" value="InterPro"/>
</dbReference>
<proteinExistence type="predicted"/>
<evidence type="ECO:0000313" key="1">
    <source>
        <dbReference type="EMBL" id="KJE25162.1"/>
    </source>
</evidence>
<dbReference type="InterPro" id="IPR002514">
    <property type="entry name" value="Transposase_8"/>
</dbReference>
<name>A0A0D8BP28_9ACTN</name>
<dbReference type="EMBL" id="JYFN01000002">
    <property type="protein sequence ID" value="KJE25162.1"/>
    <property type="molecule type" value="Genomic_DNA"/>
</dbReference>
<dbReference type="SUPFAM" id="SSF46689">
    <property type="entry name" value="Homeodomain-like"/>
    <property type="match status" value="1"/>
</dbReference>
<accession>A0A0D8BP28</accession>
<reference evidence="2" key="1">
    <citation type="submission" date="2015-02" db="EMBL/GenBank/DDBJ databases">
        <title>Draft Genome of Frankia sp. CpI1-S.</title>
        <authorList>
            <person name="Oshone R.T."/>
            <person name="Ngom M."/>
            <person name="Ghodhbane-Gtari F."/>
            <person name="Gtari M."/>
            <person name="Morris K."/>
            <person name="Thomas K."/>
            <person name="Sen A."/>
            <person name="Tisa L.S."/>
        </authorList>
    </citation>
    <scope>NUCLEOTIDE SEQUENCE [LARGE SCALE GENOMIC DNA]</scope>
    <source>
        <strain evidence="2">CpI1-S</strain>
    </source>
</reference>
<organism evidence="1 2">
    <name type="scientific">Frankia torreyi</name>
    <dbReference type="NCBI Taxonomy" id="1856"/>
    <lineage>
        <taxon>Bacteria</taxon>
        <taxon>Bacillati</taxon>
        <taxon>Actinomycetota</taxon>
        <taxon>Actinomycetes</taxon>
        <taxon>Frankiales</taxon>
        <taxon>Frankiaceae</taxon>
        <taxon>Frankia</taxon>
    </lineage>
</organism>
<dbReference type="PATRIC" id="fig|1502723.3.peg.332"/>
<gene>
    <name evidence="1" type="ORF">FF36_00295</name>
</gene>
<evidence type="ECO:0000313" key="2">
    <source>
        <dbReference type="Proteomes" id="UP000032545"/>
    </source>
</evidence>
<comment type="caution">
    <text evidence="1">The sequence shown here is derived from an EMBL/GenBank/DDBJ whole genome shotgun (WGS) entry which is preliminary data.</text>
</comment>
<keyword evidence="2" id="KW-1185">Reference proteome</keyword>
<dbReference type="GO" id="GO:0004803">
    <property type="term" value="F:transposase activity"/>
    <property type="evidence" value="ECO:0007669"/>
    <property type="project" value="InterPro"/>
</dbReference>
<reference evidence="1 2" key="2">
    <citation type="journal article" date="2016" name="Genome Announc.">
        <title>Permanent Draft Genome Sequences for Two Variants of Frankia sp. Strain CpI1, the First Frankia Strain Isolated from Root Nodules of Comptonia peregrina.</title>
        <authorList>
            <person name="Oshone R."/>
            <person name="Hurst S.G.IV."/>
            <person name="Abebe-Akele F."/>
            <person name="Simpson S."/>
            <person name="Morris K."/>
            <person name="Thomas W.K."/>
            <person name="Tisa L.S."/>
        </authorList>
    </citation>
    <scope>NUCLEOTIDE SEQUENCE [LARGE SCALE GENOMIC DNA]</scope>
    <source>
        <strain evidence="2">CpI1-S</strain>
    </source>
</reference>
<dbReference type="GO" id="GO:0006313">
    <property type="term" value="P:DNA transposition"/>
    <property type="evidence" value="ECO:0007669"/>
    <property type="project" value="InterPro"/>
</dbReference>
<protein>
    <submittedName>
        <fullName evidence="1">Transposase</fullName>
    </submittedName>
</protein>
<dbReference type="Pfam" id="PF01527">
    <property type="entry name" value="HTH_Tnp_1"/>
    <property type="match status" value="1"/>
</dbReference>
<sequence length="94" mass="10405">MTRSRRRFTPENKDEAVKLVIDSGRPVSAIAKDLDINECAMTCRDGSCPLACIRGDLLTAAATWAGGVWRHLPERQLAERQLAERQLAEISIIA</sequence>